<dbReference type="SUPFAM" id="SSF53098">
    <property type="entry name" value="Ribonuclease H-like"/>
    <property type="match status" value="1"/>
</dbReference>
<proteinExistence type="predicted"/>
<feature type="domain" description="RNase H type-1" evidence="1">
    <location>
        <begin position="55"/>
        <end position="108"/>
    </location>
</feature>
<reference evidence="2" key="1">
    <citation type="journal article" date="2023" name="Plant J.">
        <title>Genome sequences and population genomics provide insights into the demographic history, inbreeding, and mutation load of two 'living fossil' tree species of Dipteronia.</title>
        <authorList>
            <person name="Feng Y."/>
            <person name="Comes H.P."/>
            <person name="Chen J."/>
            <person name="Zhu S."/>
            <person name="Lu R."/>
            <person name="Zhang X."/>
            <person name="Li P."/>
            <person name="Qiu J."/>
            <person name="Olsen K.M."/>
            <person name="Qiu Y."/>
        </authorList>
    </citation>
    <scope>NUCLEOTIDE SEQUENCE</scope>
    <source>
        <strain evidence="2">NBL</strain>
    </source>
</reference>
<dbReference type="InterPro" id="IPR036397">
    <property type="entry name" value="RNaseH_sf"/>
</dbReference>
<dbReference type="EMBL" id="JANJYJ010000006">
    <property type="protein sequence ID" value="KAK3204709.1"/>
    <property type="molecule type" value="Genomic_DNA"/>
</dbReference>
<evidence type="ECO:0000259" key="1">
    <source>
        <dbReference type="Pfam" id="PF13456"/>
    </source>
</evidence>
<comment type="caution">
    <text evidence="2">The sequence shown here is derived from an EMBL/GenBank/DDBJ whole genome shotgun (WGS) entry which is preliminary data.</text>
</comment>
<dbReference type="Proteomes" id="UP001281410">
    <property type="component" value="Unassembled WGS sequence"/>
</dbReference>
<dbReference type="InterPro" id="IPR002156">
    <property type="entry name" value="RNaseH_domain"/>
</dbReference>
<evidence type="ECO:0000313" key="3">
    <source>
        <dbReference type="Proteomes" id="UP001281410"/>
    </source>
</evidence>
<dbReference type="Gene3D" id="3.30.420.10">
    <property type="entry name" value="Ribonuclease H-like superfamily/Ribonuclease H"/>
    <property type="match status" value="1"/>
</dbReference>
<name>A0AAE0A6R3_9ROSI</name>
<evidence type="ECO:0000313" key="2">
    <source>
        <dbReference type="EMBL" id="KAK3204709.1"/>
    </source>
</evidence>
<dbReference type="AlphaFoldDB" id="A0AAE0A6R3"/>
<keyword evidence="3" id="KW-1185">Reference proteome</keyword>
<dbReference type="InterPro" id="IPR012337">
    <property type="entry name" value="RNaseH-like_sf"/>
</dbReference>
<protein>
    <recommendedName>
        <fullName evidence="1">RNase H type-1 domain-containing protein</fullName>
    </recommendedName>
</protein>
<dbReference type="GO" id="GO:0003676">
    <property type="term" value="F:nucleic acid binding"/>
    <property type="evidence" value="ECO:0007669"/>
    <property type="project" value="InterPro"/>
</dbReference>
<dbReference type="Pfam" id="PF13456">
    <property type="entry name" value="RVT_3"/>
    <property type="match status" value="1"/>
</dbReference>
<organism evidence="2 3">
    <name type="scientific">Dipteronia sinensis</name>
    <dbReference type="NCBI Taxonomy" id="43782"/>
    <lineage>
        <taxon>Eukaryota</taxon>
        <taxon>Viridiplantae</taxon>
        <taxon>Streptophyta</taxon>
        <taxon>Embryophyta</taxon>
        <taxon>Tracheophyta</taxon>
        <taxon>Spermatophyta</taxon>
        <taxon>Magnoliopsida</taxon>
        <taxon>eudicotyledons</taxon>
        <taxon>Gunneridae</taxon>
        <taxon>Pentapetalae</taxon>
        <taxon>rosids</taxon>
        <taxon>malvids</taxon>
        <taxon>Sapindales</taxon>
        <taxon>Sapindaceae</taxon>
        <taxon>Hippocastanoideae</taxon>
        <taxon>Acereae</taxon>
        <taxon>Dipteronia</taxon>
    </lineage>
</organism>
<accession>A0AAE0A6R3</accession>
<sequence length="118" mass="13170">MVSDATRLKIGCIRNSVKDLLILRSFGICGHPARAPVIKSVFWSPSTLGWVTSFVKGCFATPLGQIFAFEAELLAASMAINFAWNCGWHQIWLESDSSYVVHLFSSHSDSVLWHIWQA</sequence>
<gene>
    <name evidence="2" type="ORF">Dsin_018755</name>
</gene>
<dbReference type="GO" id="GO:0004523">
    <property type="term" value="F:RNA-DNA hybrid ribonuclease activity"/>
    <property type="evidence" value="ECO:0007669"/>
    <property type="project" value="InterPro"/>
</dbReference>